<keyword evidence="2" id="KW-0472">Membrane</keyword>
<proteinExistence type="predicted"/>
<reference evidence="3" key="1">
    <citation type="submission" date="2023-06" db="EMBL/GenBank/DDBJ databases">
        <title>Survivors Of The Sea: Transcriptome response of Skeletonema marinoi to long-term dormancy.</title>
        <authorList>
            <person name="Pinder M.I.M."/>
            <person name="Kourtchenko O."/>
            <person name="Robertson E.K."/>
            <person name="Larsson T."/>
            <person name="Maumus F."/>
            <person name="Osuna-Cruz C.M."/>
            <person name="Vancaester E."/>
            <person name="Stenow R."/>
            <person name="Vandepoele K."/>
            <person name="Ploug H."/>
            <person name="Bruchert V."/>
            <person name="Godhe A."/>
            <person name="Topel M."/>
        </authorList>
    </citation>
    <scope>NUCLEOTIDE SEQUENCE</scope>
    <source>
        <strain evidence="3">R05AC</strain>
    </source>
</reference>
<evidence type="ECO:0000256" key="1">
    <source>
        <dbReference type="SAM" id="MobiDB-lite"/>
    </source>
</evidence>
<accession>A0AAD8YHR0</accession>
<evidence type="ECO:0000313" key="3">
    <source>
        <dbReference type="EMBL" id="KAK1745759.1"/>
    </source>
</evidence>
<feature type="region of interest" description="Disordered" evidence="1">
    <location>
        <begin position="1"/>
        <end position="35"/>
    </location>
</feature>
<dbReference type="Proteomes" id="UP001224775">
    <property type="component" value="Unassembled WGS sequence"/>
</dbReference>
<keyword evidence="2" id="KW-1133">Transmembrane helix</keyword>
<dbReference type="AlphaFoldDB" id="A0AAD8YHR0"/>
<dbReference type="EMBL" id="JATAAI010000005">
    <property type="protein sequence ID" value="KAK1745759.1"/>
    <property type="molecule type" value="Genomic_DNA"/>
</dbReference>
<gene>
    <name evidence="3" type="ORF">QTG54_003683</name>
</gene>
<keyword evidence="2" id="KW-0812">Transmembrane</keyword>
<name>A0AAD8YHR0_9STRA</name>
<feature type="transmembrane region" description="Helical" evidence="2">
    <location>
        <begin position="166"/>
        <end position="190"/>
    </location>
</feature>
<protein>
    <submittedName>
        <fullName evidence="3">Uncharacterized protein</fullName>
    </submittedName>
</protein>
<keyword evidence="4" id="KW-1185">Reference proteome</keyword>
<sequence length="378" mass="42823">MAAMSTSDEDNISRSPSTLFFDEDDSSDLDNLSGPRRRCSFVSNSDRPIMDLRYPASVSGDKSYDLSVCSDNSFSTMQTEDAALEKLGMFEIALAAGYKKQDDESVLIRANTYPDGAKGGWLHKVRMKRHTLDHGVCSSELLKNGSGDNDDSSVVKKSKTSRKKVYMLRCGQAVGIVLLLSSFIVSILFFETSDKDQLSFFAIPVEVTRTMENLFGSSPGQEVEEVEQKKEEERVMVQQPQAMIQEEPPVENHEYEQFFVQAFRNNQKISQRLNKDPMRQRMMIKSGNTVEHSMDKVAQVRIQEFRDNQRLALEGAHLTRRRLNESEEPVTKDKIIVKRELTKSLNSVAEGLDLTMMWFLQVQYQTPQSDGAGGLRKK</sequence>
<evidence type="ECO:0000256" key="2">
    <source>
        <dbReference type="SAM" id="Phobius"/>
    </source>
</evidence>
<comment type="caution">
    <text evidence="3">The sequence shown here is derived from an EMBL/GenBank/DDBJ whole genome shotgun (WGS) entry which is preliminary data.</text>
</comment>
<evidence type="ECO:0000313" key="4">
    <source>
        <dbReference type="Proteomes" id="UP001224775"/>
    </source>
</evidence>
<organism evidence="3 4">
    <name type="scientific">Skeletonema marinoi</name>
    <dbReference type="NCBI Taxonomy" id="267567"/>
    <lineage>
        <taxon>Eukaryota</taxon>
        <taxon>Sar</taxon>
        <taxon>Stramenopiles</taxon>
        <taxon>Ochrophyta</taxon>
        <taxon>Bacillariophyta</taxon>
        <taxon>Coscinodiscophyceae</taxon>
        <taxon>Thalassiosirophycidae</taxon>
        <taxon>Thalassiosirales</taxon>
        <taxon>Skeletonemataceae</taxon>
        <taxon>Skeletonema</taxon>
        <taxon>Skeletonema marinoi-dohrnii complex</taxon>
    </lineage>
</organism>